<dbReference type="Pfam" id="PF00702">
    <property type="entry name" value="Hydrolase"/>
    <property type="match status" value="1"/>
</dbReference>
<keyword evidence="3" id="KW-1185">Reference proteome</keyword>
<feature type="compositionally biased region" description="Basic and acidic residues" evidence="1">
    <location>
        <begin position="26"/>
        <end position="35"/>
    </location>
</feature>
<dbReference type="SUPFAM" id="SSF56784">
    <property type="entry name" value="HAD-like"/>
    <property type="match status" value="1"/>
</dbReference>
<dbReference type="GO" id="GO:0016787">
    <property type="term" value="F:hydrolase activity"/>
    <property type="evidence" value="ECO:0007669"/>
    <property type="project" value="UniProtKB-KW"/>
</dbReference>
<protein>
    <submittedName>
        <fullName evidence="2">HAD-IA family hydrolase</fullName>
    </submittedName>
</protein>
<dbReference type="PRINTS" id="PR00413">
    <property type="entry name" value="HADHALOGNASE"/>
</dbReference>
<dbReference type="PANTHER" id="PTHR46649">
    <property type="match status" value="1"/>
</dbReference>
<dbReference type="Gene3D" id="3.40.50.1000">
    <property type="entry name" value="HAD superfamily/HAD-like"/>
    <property type="match status" value="1"/>
</dbReference>
<dbReference type="PANTHER" id="PTHR46649:SF4">
    <property type="entry name" value="HALOACID DEHALOGENASE-LIKE HYDROLASE (HAD) SUPERFAMILY PROTEIN"/>
    <property type="match status" value="1"/>
</dbReference>
<dbReference type="InterPro" id="IPR023214">
    <property type="entry name" value="HAD_sf"/>
</dbReference>
<dbReference type="NCBIfam" id="TIGR01509">
    <property type="entry name" value="HAD-SF-IA-v3"/>
    <property type="match status" value="1"/>
</dbReference>
<dbReference type="Proteomes" id="UP000809587">
    <property type="component" value="Unassembled WGS sequence"/>
</dbReference>
<dbReference type="InterPro" id="IPR036412">
    <property type="entry name" value="HAD-like_sf"/>
</dbReference>
<keyword evidence="2" id="KW-0378">Hydrolase</keyword>
<organism evidence="2 3">
    <name type="scientific">Micromonospora humidisoli</name>
    <dbReference type="NCBI Taxonomy" id="2807622"/>
    <lineage>
        <taxon>Bacteria</taxon>
        <taxon>Bacillati</taxon>
        <taxon>Actinomycetota</taxon>
        <taxon>Actinomycetes</taxon>
        <taxon>Micromonosporales</taxon>
        <taxon>Micromonosporaceae</taxon>
        <taxon>Micromonospora</taxon>
    </lineage>
</organism>
<accession>A0ABS2JF64</accession>
<evidence type="ECO:0000256" key="1">
    <source>
        <dbReference type="SAM" id="MobiDB-lite"/>
    </source>
</evidence>
<dbReference type="InterPro" id="IPR006439">
    <property type="entry name" value="HAD-SF_hydro_IA"/>
</dbReference>
<feature type="region of interest" description="Disordered" evidence="1">
    <location>
        <begin position="1"/>
        <end position="50"/>
    </location>
</feature>
<dbReference type="SFLD" id="SFLDS00003">
    <property type="entry name" value="Haloacid_Dehalogenase"/>
    <property type="match status" value="1"/>
</dbReference>
<name>A0ABS2JF64_9ACTN</name>
<sequence>MPARLIGATDTHRQGRPARASGRVGRVHDVPDHAEPSPTPNGVTHATRAGASRHRVQAVLVDFHGTLAQVEPAHDWVVAAAATCGVELERMRATALADRLLTAGRAGGPLPARVPPRLAELWADRDLYEHAHRAAYTGLAETVDAGIEGFAEALYERVLAPEGWVPYPDTAPVLTALRDAGIPVAVVSNIGFDIRPHFAAWGLADLVDAYALSYEVGRCKPDPGIFLRACGMLRVDPERTLMVGDTPADAGAVAAGCGVLVLPAAGPGRPSGLGTVLDLALPSP</sequence>
<evidence type="ECO:0000313" key="3">
    <source>
        <dbReference type="Proteomes" id="UP000809587"/>
    </source>
</evidence>
<comment type="caution">
    <text evidence="2">The sequence shown here is derived from an EMBL/GenBank/DDBJ whole genome shotgun (WGS) entry which is preliminary data.</text>
</comment>
<dbReference type="SFLD" id="SFLDG01129">
    <property type="entry name" value="C1.5:_HAD__Beta-PGM__Phosphata"/>
    <property type="match status" value="1"/>
</dbReference>
<gene>
    <name evidence="2" type="ORF">JQN84_19645</name>
</gene>
<reference evidence="2 3" key="1">
    <citation type="submission" date="2021-02" db="EMBL/GenBank/DDBJ databases">
        <authorList>
            <person name="Lee D.-H."/>
        </authorList>
    </citation>
    <scope>NUCLEOTIDE SEQUENCE [LARGE SCALE GENOMIC DNA]</scope>
    <source>
        <strain evidence="2 3">MMS20-R2-29</strain>
    </source>
</reference>
<dbReference type="EMBL" id="JAFEUO010000005">
    <property type="protein sequence ID" value="MBM7084730.1"/>
    <property type="molecule type" value="Genomic_DNA"/>
</dbReference>
<evidence type="ECO:0000313" key="2">
    <source>
        <dbReference type="EMBL" id="MBM7084730.1"/>
    </source>
</evidence>
<proteinExistence type="predicted"/>